<dbReference type="PROSITE" id="PS51742">
    <property type="entry name" value="PPC"/>
    <property type="match status" value="1"/>
</dbReference>
<dbReference type="EMBL" id="QYUP01000074">
    <property type="protein sequence ID" value="RJG20989.1"/>
    <property type="molecule type" value="Genomic_DNA"/>
</dbReference>
<dbReference type="SUPFAM" id="SSF117856">
    <property type="entry name" value="AF0104/ALDC/Ptd012-like"/>
    <property type="match status" value="1"/>
</dbReference>
<dbReference type="Proteomes" id="UP000284006">
    <property type="component" value="Unassembled WGS sequence"/>
</dbReference>
<dbReference type="Pfam" id="PF03479">
    <property type="entry name" value="PCC"/>
    <property type="match status" value="1"/>
</dbReference>
<evidence type="ECO:0000313" key="2">
    <source>
        <dbReference type="EMBL" id="RJG20989.1"/>
    </source>
</evidence>
<dbReference type="AlphaFoldDB" id="A0A418Y4T1"/>
<dbReference type="CDD" id="cd11378">
    <property type="entry name" value="DUF296"/>
    <property type="match status" value="1"/>
</dbReference>
<name>A0A418Y4T1_9BURK</name>
<sequence length="133" mass="14248">MQILPVRLSPLSDLRAALEAVLQEHAVGAGFVMQAIGSLSVVQLRMAGMPQPLELREDLEILTLAGSLSPDGAHLHISVADAQGRVMGGHLCPGSIVRTTAEVLVALLPDHHFSREDDAETGFKELAVRTVRR</sequence>
<dbReference type="Gene3D" id="3.30.1330.80">
    <property type="entry name" value="Hypothetical protein, similar to alpha- acetolactate decarboxylase, domain 2"/>
    <property type="match status" value="1"/>
</dbReference>
<dbReference type="OrthoDB" id="552202at2"/>
<accession>A0A418Y4T1</accession>
<dbReference type="PANTHER" id="PTHR34988:SF1">
    <property type="entry name" value="DNA-BINDING PROTEIN"/>
    <property type="match status" value="1"/>
</dbReference>
<reference evidence="2 3" key="1">
    <citation type="submission" date="2018-09" db="EMBL/GenBank/DDBJ databases">
        <authorList>
            <person name="Zhu H."/>
        </authorList>
    </citation>
    <scope>NUCLEOTIDE SEQUENCE [LARGE SCALE GENOMIC DNA]</scope>
    <source>
        <strain evidence="2 3">K1S02-61</strain>
    </source>
</reference>
<feature type="domain" description="PPC" evidence="1">
    <location>
        <begin position="1"/>
        <end position="129"/>
    </location>
</feature>
<evidence type="ECO:0000259" key="1">
    <source>
        <dbReference type="PROSITE" id="PS51742"/>
    </source>
</evidence>
<organism evidence="2 3">
    <name type="scientific">Massilia cavernae</name>
    <dbReference type="NCBI Taxonomy" id="2320864"/>
    <lineage>
        <taxon>Bacteria</taxon>
        <taxon>Pseudomonadati</taxon>
        <taxon>Pseudomonadota</taxon>
        <taxon>Betaproteobacteria</taxon>
        <taxon>Burkholderiales</taxon>
        <taxon>Oxalobacteraceae</taxon>
        <taxon>Telluria group</taxon>
        <taxon>Massilia</taxon>
    </lineage>
</organism>
<proteinExistence type="predicted"/>
<keyword evidence="3" id="KW-1185">Reference proteome</keyword>
<evidence type="ECO:0000313" key="3">
    <source>
        <dbReference type="Proteomes" id="UP000284006"/>
    </source>
</evidence>
<gene>
    <name evidence="2" type="ORF">D3872_07520</name>
</gene>
<keyword evidence="2" id="KW-0238">DNA-binding</keyword>
<dbReference type="InterPro" id="IPR005175">
    <property type="entry name" value="PPC_dom"/>
</dbReference>
<dbReference type="GO" id="GO:0003677">
    <property type="term" value="F:DNA binding"/>
    <property type="evidence" value="ECO:0007669"/>
    <property type="project" value="UniProtKB-KW"/>
</dbReference>
<dbReference type="PANTHER" id="PTHR34988">
    <property type="entry name" value="PROTEIN, PUTATIVE-RELATED"/>
    <property type="match status" value="1"/>
</dbReference>
<comment type="caution">
    <text evidence="2">The sequence shown here is derived from an EMBL/GenBank/DDBJ whole genome shotgun (WGS) entry which is preliminary data.</text>
</comment>
<protein>
    <submittedName>
        <fullName evidence="2">DNA-binding protein</fullName>
    </submittedName>
</protein>
<dbReference type="RefSeq" id="WP_119810197.1">
    <property type="nucleotide sequence ID" value="NZ_QYUP01000074.1"/>
</dbReference>